<dbReference type="Proteomes" id="UP000000628">
    <property type="component" value="Chromosome"/>
</dbReference>
<dbReference type="AlphaFoldDB" id="C7QZN4"/>
<keyword evidence="1" id="KW-0732">Signal</keyword>
<dbReference type="STRING" id="471856.Jden_0371"/>
<reference evidence="2 3" key="1">
    <citation type="journal article" date="2009" name="Stand. Genomic Sci.">
        <title>Complete genome sequence of Jonesia denitrificans type strain (Prevot 55134).</title>
        <authorList>
            <person name="Pukall R."/>
            <person name="Gehrich-Schroter G."/>
            <person name="Lapidus A."/>
            <person name="Nolan M."/>
            <person name="Glavina Del Rio T."/>
            <person name="Lucas S."/>
            <person name="Chen F."/>
            <person name="Tice H."/>
            <person name="Pitluck S."/>
            <person name="Cheng J.F."/>
            <person name="Copeland A."/>
            <person name="Saunders E."/>
            <person name="Brettin T."/>
            <person name="Detter J.C."/>
            <person name="Bruce D."/>
            <person name="Goodwin L."/>
            <person name="Pati A."/>
            <person name="Ivanova N."/>
            <person name="Mavromatis K."/>
            <person name="Ovchinnikova G."/>
            <person name="Chen A."/>
            <person name="Palaniappan K."/>
            <person name="Land M."/>
            <person name="Hauser L."/>
            <person name="Chang Y.J."/>
            <person name="Jeffries C.D."/>
            <person name="Chain P."/>
            <person name="Goker M."/>
            <person name="Bristow J."/>
            <person name="Eisen J.A."/>
            <person name="Markowitz V."/>
            <person name="Hugenholtz P."/>
            <person name="Kyrpides N.C."/>
            <person name="Klenk H.P."/>
            <person name="Han C."/>
        </authorList>
    </citation>
    <scope>NUCLEOTIDE SEQUENCE [LARGE SCALE GENOMIC DNA]</scope>
    <source>
        <strain evidence="3">ATCC 14870 / DSM 20603 / BCRC 15368 / CIP 55.134 / JCM 11481 / NBRC 15587 / NCTC 10816 / Prevot 55134</strain>
    </source>
</reference>
<protein>
    <submittedName>
        <fullName evidence="2">Uncharacterized protein</fullName>
    </submittedName>
</protein>
<evidence type="ECO:0000256" key="1">
    <source>
        <dbReference type="SAM" id="SignalP"/>
    </source>
</evidence>
<name>C7QZN4_JONDD</name>
<evidence type="ECO:0000313" key="3">
    <source>
        <dbReference type="Proteomes" id="UP000000628"/>
    </source>
</evidence>
<accession>C7QZN4</accession>
<proteinExistence type="predicted"/>
<evidence type="ECO:0000313" key="2">
    <source>
        <dbReference type="EMBL" id="ACV08040.1"/>
    </source>
</evidence>
<feature type="chain" id="PRO_5002983251" evidence="1">
    <location>
        <begin position="24"/>
        <end position="303"/>
    </location>
</feature>
<gene>
    <name evidence="2" type="ordered locus">Jden_0371</name>
</gene>
<sequence length="303" mass="33864">MKKVLIALSVVFCVTACGQSSNASTSDAPVEAAELDATVGEVVLPFDRFAMTSWEEDVLMSATGATINVCAADKAVETKTVLPTDKRVHDEIYASEHYFGPWTEAQANRWGFVPPMTDADLFYNGIEGGPQNAPEAMFLSEEHNYTPEDEEVIGECRDSSSWVDLSASLTSESPWLTDYPIFEETWKEHEEAVRIIGELSQCLTDNNLVPLKETPWLPTGSQSNLIDEEQIDMAVTVVDCKKSLDFTQRIANVEASLQQPLVEKYSREMQEHRSAIDEMMPQAEKLIAEHPEVFFERNPKFGQ</sequence>
<dbReference type="KEGG" id="jde:Jden_0371"/>
<dbReference type="EMBL" id="CP001706">
    <property type="protein sequence ID" value="ACV08040.1"/>
    <property type="molecule type" value="Genomic_DNA"/>
</dbReference>
<dbReference type="RefSeq" id="WP_015770669.1">
    <property type="nucleotide sequence ID" value="NC_013174.1"/>
</dbReference>
<feature type="signal peptide" evidence="1">
    <location>
        <begin position="1"/>
        <end position="23"/>
    </location>
</feature>
<keyword evidence="3" id="KW-1185">Reference proteome</keyword>
<dbReference type="eggNOG" id="ENOG50336ZB">
    <property type="taxonomic scope" value="Bacteria"/>
</dbReference>
<dbReference type="OrthoDB" id="4829066at2"/>
<dbReference type="HOGENOM" id="CLU_917579_0_0_11"/>
<organism evidence="2 3">
    <name type="scientific">Jonesia denitrificans (strain ATCC 14870 / DSM 20603 / BCRC 15368 / CIP 55.134 / JCM 11481 / NBRC 15587 / NCTC 10816 / Prevot 55134)</name>
    <name type="common">Listeria denitrificans</name>
    <dbReference type="NCBI Taxonomy" id="471856"/>
    <lineage>
        <taxon>Bacteria</taxon>
        <taxon>Bacillati</taxon>
        <taxon>Actinomycetota</taxon>
        <taxon>Actinomycetes</taxon>
        <taxon>Micrococcales</taxon>
        <taxon>Jonesiaceae</taxon>
        <taxon>Jonesia</taxon>
    </lineage>
</organism>